<dbReference type="EMBL" id="CP093349">
    <property type="protein sequence ID" value="WOH09072.1"/>
    <property type="molecule type" value="Genomic_DNA"/>
</dbReference>
<dbReference type="PROSITE" id="PS51293">
    <property type="entry name" value="SANT"/>
    <property type="match status" value="1"/>
</dbReference>
<dbReference type="GO" id="GO:0003677">
    <property type="term" value="F:DNA binding"/>
    <property type="evidence" value="ECO:0007669"/>
    <property type="project" value="UniProtKB-KW"/>
</dbReference>
<reference evidence="7" key="2">
    <citation type="submission" date="2022-03" db="EMBL/GenBank/DDBJ databases">
        <title>Draft title - Genomic analysis of global carrot germplasm unveils the trajectory of domestication and the origin of high carotenoid orange carrot.</title>
        <authorList>
            <person name="Iorizzo M."/>
            <person name="Ellison S."/>
            <person name="Senalik D."/>
            <person name="Macko-Podgorni A."/>
            <person name="Grzebelus D."/>
            <person name="Bostan H."/>
            <person name="Rolling W."/>
            <person name="Curaba J."/>
            <person name="Simon P."/>
        </authorList>
    </citation>
    <scope>NUCLEOTIDE SEQUENCE</scope>
    <source>
        <tissue evidence="7">Leaf</tissue>
    </source>
</reference>
<dbReference type="PROSITE" id="PS50090">
    <property type="entry name" value="MYB_LIKE"/>
    <property type="match status" value="1"/>
</dbReference>
<reference evidence="7" key="1">
    <citation type="journal article" date="2016" name="Nat. Genet.">
        <title>A high-quality carrot genome assembly provides new insights into carotenoid accumulation and asterid genome evolution.</title>
        <authorList>
            <person name="Iorizzo M."/>
            <person name="Ellison S."/>
            <person name="Senalik D."/>
            <person name="Zeng P."/>
            <person name="Satapoomin P."/>
            <person name="Huang J."/>
            <person name="Bowman M."/>
            <person name="Iovene M."/>
            <person name="Sanseverino W."/>
            <person name="Cavagnaro P."/>
            <person name="Yildiz M."/>
            <person name="Macko-Podgorni A."/>
            <person name="Moranska E."/>
            <person name="Grzebelus E."/>
            <person name="Grzebelus D."/>
            <person name="Ashrafi H."/>
            <person name="Zheng Z."/>
            <person name="Cheng S."/>
            <person name="Spooner D."/>
            <person name="Van Deynze A."/>
            <person name="Simon P."/>
        </authorList>
    </citation>
    <scope>NUCLEOTIDE SEQUENCE</scope>
    <source>
        <tissue evidence="7">Leaf</tissue>
    </source>
</reference>
<dbReference type="Pfam" id="PF00249">
    <property type="entry name" value="Myb_DNA-binding"/>
    <property type="match status" value="2"/>
</dbReference>
<keyword evidence="8" id="KW-1185">Reference proteome</keyword>
<dbReference type="KEGG" id="dcr:108192597"/>
<accession>A0A175YBE9</accession>
<dbReference type="FunFam" id="1.10.10.60:FF:000009">
    <property type="entry name" value="transcription factor MYB1R1"/>
    <property type="match status" value="1"/>
</dbReference>
<protein>
    <submittedName>
        <fullName evidence="7">Uncharacterized protein</fullName>
    </submittedName>
</protein>
<dbReference type="GO" id="GO:0005634">
    <property type="term" value="C:nucleus"/>
    <property type="evidence" value="ECO:0007669"/>
    <property type="project" value="UniProtKB-SubCell"/>
</dbReference>
<dbReference type="PROSITE" id="PS51294">
    <property type="entry name" value="HTH_MYB"/>
    <property type="match status" value="1"/>
</dbReference>
<feature type="compositionally biased region" description="Low complexity" evidence="6">
    <location>
        <begin position="189"/>
        <end position="200"/>
    </location>
</feature>
<dbReference type="InterPro" id="IPR009057">
    <property type="entry name" value="Homeodomain-like_sf"/>
</dbReference>
<evidence type="ECO:0000313" key="7">
    <source>
        <dbReference type="EMBL" id="WOH09072.1"/>
    </source>
</evidence>
<gene>
    <name evidence="7" type="ORF">DCAR_0728526</name>
</gene>
<dbReference type="Gene3D" id="1.10.10.60">
    <property type="entry name" value="Homeodomain-like"/>
    <property type="match status" value="2"/>
</dbReference>
<name>A0A175YBE9_DAUCS</name>
<dbReference type="Gramene" id="KZM80548">
    <property type="protein sequence ID" value="KZM80548"/>
    <property type="gene ID" value="DCAR_032134"/>
</dbReference>
<dbReference type="FunFam" id="1.10.10.60:FF:000154">
    <property type="entry name" value="Transcription factor SRM1"/>
    <property type="match status" value="1"/>
</dbReference>
<dbReference type="SUPFAM" id="SSF46689">
    <property type="entry name" value="Homeodomain-like"/>
    <property type="match status" value="2"/>
</dbReference>
<sequence>METLYPASHTFNSNWSMQEFQSTRTNWTTEDNKKFESCLALYDKETPDRWIKVALMIPGKTVYDVIEQYRKLVADISDIEAGLFPLPPGDPQDSSFTMELAGIPELNEFRKRPLACRSSDQEKKKGVPWTEDEHRRFLMGLQKHGKGDWRNIARNFVITKTSTQVASHAQKYYLRQLSEGKEKRRPSIHDITTTHLTDTTPSDDYKFPADDKSTFIPQPEKPISMPQKVLDWNKTDDELLMMFNSMHNNTLTAYKHETGDLGAGFSPLNPGFQFRAGRHQIW</sequence>
<dbReference type="SMART" id="SM00717">
    <property type="entry name" value="SANT"/>
    <property type="match status" value="2"/>
</dbReference>
<dbReference type="PANTHER" id="PTHR44042">
    <property type="entry name" value="DUPLICATED HOMEODOMAIN-LIKE SUPERFAMILY PROTEIN-RELATED"/>
    <property type="match status" value="1"/>
</dbReference>
<keyword evidence="3" id="KW-0238">DNA-binding</keyword>
<evidence type="ECO:0000256" key="2">
    <source>
        <dbReference type="ARBA" id="ARBA00023015"/>
    </source>
</evidence>
<keyword evidence="2" id="KW-0805">Transcription regulation</keyword>
<evidence type="ECO:0000256" key="1">
    <source>
        <dbReference type="ARBA" id="ARBA00004123"/>
    </source>
</evidence>
<dbReference type="GO" id="GO:0048262">
    <property type="term" value="P:determination of dorsal/ventral asymmetry"/>
    <property type="evidence" value="ECO:0007669"/>
    <property type="project" value="UniProtKB-ARBA"/>
</dbReference>
<dbReference type="InterPro" id="IPR017930">
    <property type="entry name" value="Myb_dom"/>
</dbReference>
<evidence type="ECO:0000256" key="3">
    <source>
        <dbReference type="ARBA" id="ARBA00023125"/>
    </source>
</evidence>
<keyword evidence="5" id="KW-0539">Nucleus</keyword>
<dbReference type="NCBIfam" id="TIGR01557">
    <property type="entry name" value="myb_SHAQKYF"/>
    <property type="match status" value="1"/>
</dbReference>
<evidence type="ECO:0000256" key="5">
    <source>
        <dbReference type="ARBA" id="ARBA00023242"/>
    </source>
</evidence>
<dbReference type="OrthoDB" id="118550at2759"/>
<dbReference type="InterPro" id="IPR017884">
    <property type="entry name" value="SANT_dom"/>
</dbReference>
<evidence type="ECO:0000313" key="8">
    <source>
        <dbReference type="Proteomes" id="UP000077755"/>
    </source>
</evidence>
<dbReference type="InterPro" id="IPR001005">
    <property type="entry name" value="SANT/Myb"/>
</dbReference>
<dbReference type="InterPro" id="IPR006447">
    <property type="entry name" value="Myb_dom_plants"/>
</dbReference>
<feature type="compositionally biased region" description="Basic and acidic residues" evidence="6">
    <location>
        <begin position="179"/>
        <end position="188"/>
    </location>
</feature>
<dbReference type="AlphaFoldDB" id="A0A175YBE9"/>
<dbReference type="PANTHER" id="PTHR44042:SF6">
    <property type="entry name" value="DUPLICATED HOMEODOMAIN-LIKE SUPERFAMILY PROTEIN"/>
    <property type="match status" value="1"/>
</dbReference>
<dbReference type="GO" id="GO:0009908">
    <property type="term" value="P:flower development"/>
    <property type="evidence" value="ECO:0007669"/>
    <property type="project" value="UniProtKB-ARBA"/>
</dbReference>
<evidence type="ECO:0000256" key="4">
    <source>
        <dbReference type="ARBA" id="ARBA00023163"/>
    </source>
</evidence>
<evidence type="ECO:0000256" key="6">
    <source>
        <dbReference type="SAM" id="MobiDB-lite"/>
    </source>
</evidence>
<dbReference type="OMA" id="TAYKHET"/>
<dbReference type="Proteomes" id="UP000077755">
    <property type="component" value="Chromosome 7"/>
</dbReference>
<comment type="subcellular location">
    <subcellularLocation>
        <location evidence="1">Nucleus</location>
    </subcellularLocation>
</comment>
<organism evidence="7 8">
    <name type="scientific">Daucus carota subsp. sativus</name>
    <name type="common">Carrot</name>
    <dbReference type="NCBI Taxonomy" id="79200"/>
    <lineage>
        <taxon>Eukaryota</taxon>
        <taxon>Viridiplantae</taxon>
        <taxon>Streptophyta</taxon>
        <taxon>Embryophyta</taxon>
        <taxon>Tracheophyta</taxon>
        <taxon>Spermatophyta</taxon>
        <taxon>Magnoliopsida</taxon>
        <taxon>eudicotyledons</taxon>
        <taxon>Gunneridae</taxon>
        <taxon>Pentapetalae</taxon>
        <taxon>asterids</taxon>
        <taxon>campanulids</taxon>
        <taxon>Apiales</taxon>
        <taxon>Apiaceae</taxon>
        <taxon>Apioideae</taxon>
        <taxon>Scandiceae</taxon>
        <taxon>Daucinae</taxon>
        <taxon>Daucus</taxon>
        <taxon>Daucus sect. Daucus</taxon>
    </lineage>
</organism>
<dbReference type="CDD" id="cd00167">
    <property type="entry name" value="SANT"/>
    <property type="match status" value="2"/>
</dbReference>
<proteinExistence type="predicted"/>
<feature type="region of interest" description="Disordered" evidence="6">
    <location>
        <begin position="179"/>
        <end position="202"/>
    </location>
</feature>
<keyword evidence="4" id="KW-0804">Transcription</keyword>